<evidence type="ECO:0000313" key="5">
    <source>
        <dbReference type="Proteomes" id="UP000008837"/>
    </source>
</evidence>
<organism evidence="4 5">
    <name type="scientific">Malassezia globosa (strain ATCC MYA-4612 / CBS 7966)</name>
    <name type="common">Dandruff-associated fungus</name>
    <dbReference type="NCBI Taxonomy" id="425265"/>
    <lineage>
        <taxon>Eukaryota</taxon>
        <taxon>Fungi</taxon>
        <taxon>Dikarya</taxon>
        <taxon>Basidiomycota</taxon>
        <taxon>Ustilaginomycotina</taxon>
        <taxon>Malasseziomycetes</taxon>
        <taxon>Malasseziales</taxon>
        <taxon>Malasseziaceae</taxon>
        <taxon>Malassezia</taxon>
    </lineage>
</organism>
<evidence type="ECO:0000313" key="4">
    <source>
        <dbReference type="EMBL" id="EDP42442.1"/>
    </source>
</evidence>
<dbReference type="GO" id="GO:0005874">
    <property type="term" value="C:microtubule"/>
    <property type="evidence" value="ECO:0007669"/>
    <property type="project" value="UniProtKB-KW"/>
</dbReference>
<dbReference type="OMA" id="MESEELC"/>
<reference evidence="4 5" key="1">
    <citation type="journal article" date="2007" name="Proc. Natl. Acad. Sci. U.S.A.">
        <title>Dandruff-associated Malassezia genomes reveal convergent and divergent virulence traits shared with plant and human fungal pathogens.</title>
        <authorList>
            <person name="Xu J."/>
            <person name="Saunders C.W."/>
            <person name="Hu P."/>
            <person name="Grant R.A."/>
            <person name="Boekhout T."/>
            <person name="Kuramae E.E."/>
            <person name="Kronstad J.W."/>
            <person name="Deangelis Y.M."/>
            <person name="Reeder N.L."/>
            <person name="Johnstone K.R."/>
            <person name="Leland M."/>
            <person name="Fieno A.M."/>
            <person name="Begley W.M."/>
            <person name="Sun Y."/>
            <person name="Lacey M.P."/>
            <person name="Chaudhary T."/>
            <person name="Keough T."/>
            <person name="Chu L."/>
            <person name="Sears R."/>
            <person name="Yuan B."/>
            <person name="Dawson T.L.Jr."/>
        </authorList>
    </citation>
    <scope>NUCLEOTIDE SEQUENCE [LARGE SCALE GENOMIC DNA]</scope>
    <source>
        <strain evidence="5">ATCC MYA-4612 / CBS 7966</strain>
    </source>
</reference>
<dbReference type="GO" id="GO:0007023">
    <property type="term" value="P:post-chaperonin tubulin folding pathway"/>
    <property type="evidence" value="ECO:0007669"/>
    <property type="project" value="UniProtKB-UniRule"/>
</dbReference>
<keyword evidence="2 3" id="KW-0143">Chaperone</keyword>
<dbReference type="InterPro" id="IPR036126">
    <property type="entry name" value="TBCA_sf"/>
</dbReference>
<name>A8Q845_MALGO</name>
<dbReference type="AlphaFoldDB" id="A8Q845"/>
<keyword evidence="3" id="KW-0963">Cytoplasm</keyword>
<dbReference type="STRING" id="425265.A8Q845"/>
<evidence type="ECO:0000256" key="3">
    <source>
        <dbReference type="RuleBase" id="RU364030"/>
    </source>
</evidence>
<dbReference type="OrthoDB" id="296187at2759"/>
<comment type="subunit">
    <text evidence="3">Supercomplex made of cofactors A to E. Cofactors A and D function by capturing and stabilizing tubulin in a quasi-native conformation. Cofactor E binds to the cofactor D-tubulin complex; interaction with cofactor C then causes the release of tubulin polypeptides that are committed to the native state.</text>
</comment>
<sequence length="114" mass="12756">MSEVQQEKRQLTIKTGVVQRLAKELGVYRQEADEQAVRVKQYASQGKDEWDVKKQEEILRDCQQMVPDTSRRLAAAISDLESCMNGLSSDSKGTDAYSTAMSALEYAKAQSSSF</sequence>
<gene>
    <name evidence="4" type="ORF">MGL_3200</name>
</gene>
<dbReference type="InParanoid" id="A8Q845"/>
<keyword evidence="3" id="KW-0206">Cytoskeleton</keyword>
<comment type="caution">
    <text evidence="4">The sequence shown here is derived from an EMBL/GenBank/DDBJ whole genome shotgun (WGS) entry which is preliminary data.</text>
</comment>
<dbReference type="Proteomes" id="UP000008837">
    <property type="component" value="Unassembled WGS sequence"/>
</dbReference>
<keyword evidence="5" id="KW-1185">Reference proteome</keyword>
<dbReference type="KEGG" id="mgl:MGL_3200"/>
<dbReference type="GeneID" id="5853962"/>
<dbReference type="InterPro" id="IPR004226">
    <property type="entry name" value="TBCA"/>
</dbReference>
<evidence type="ECO:0000256" key="2">
    <source>
        <dbReference type="ARBA" id="ARBA00023186"/>
    </source>
</evidence>
<accession>A8Q845</accession>
<dbReference type="PANTHER" id="PTHR21500">
    <property type="entry name" value="TUBULIN-SPECIFIC CHAPERONE A"/>
    <property type="match status" value="1"/>
</dbReference>
<dbReference type="Gene3D" id="1.20.58.90">
    <property type="match status" value="1"/>
</dbReference>
<proteinExistence type="inferred from homology"/>
<comment type="subcellular location">
    <subcellularLocation>
        <location evidence="3">Cytoplasm</location>
        <location evidence="3">Cytoskeleton</location>
    </subcellularLocation>
</comment>
<dbReference type="EMBL" id="AAYY01000011">
    <property type="protein sequence ID" value="EDP42442.1"/>
    <property type="molecule type" value="Genomic_DNA"/>
</dbReference>
<dbReference type="SUPFAM" id="SSF46988">
    <property type="entry name" value="Tubulin chaperone cofactor A"/>
    <property type="match status" value="1"/>
</dbReference>
<dbReference type="PANTHER" id="PTHR21500:SF0">
    <property type="entry name" value="TUBULIN-SPECIFIC CHAPERONE A"/>
    <property type="match status" value="1"/>
</dbReference>
<protein>
    <recommendedName>
        <fullName evidence="3">Tubulin-specific chaperone A</fullName>
    </recommendedName>
</protein>
<dbReference type="RefSeq" id="XP_001729656.1">
    <property type="nucleotide sequence ID" value="XM_001729604.1"/>
</dbReference>
<keyword evidence="3" id="KW-0493">Microtubule</keyword>
<dbReference type="GO" id="GO:0005829">
    <property type="term" value="C:cytosol"/>
    <property type="evidence" value="ECO:0007669"/>
    <property type="project" value="TreeGrafter"/>
</dbReference>
<dbReference type="GO" id="GO:0048487">
    <property type="term" value="F:beta-tubulin binding"/>
    <property type="evidence" value="ECO:0007669"/>
    <property type="project" value="InterPro"/>
</dbReference>
<dbReference type="GO" id="GO:0007021">
    <property type="term" value="P:tubulin complex assembly"/>
    <property type="evidence" value="ECO:0007669"/>
    <property type="project" value="UniProtKB-UniRule"/>
</dbReference>
<evidence type="ECO:0000256" key="1">
    <source>
        <dbReference type="ARBA" id="ARBA00006806"/>
    </source>
</evidence>
<dbReference type="VEuPathDB" id="FungiDB:MGL_3200"/>
<dbReference type="Pfam" id="PF02970">
    <property type="entry name" value="TBCA"/>
    <property type="match status" value="1"/>
</dbReference>
<comment type="similarity">
    <text evidence="1 3">Belongs to the TBCA family.</text>
</comment>